<proteinExistence type="inferred from homology"/>
<evidence type="ECO:0000259" key="6">
    <source>
        <dbReference type="PROSITE" id="PS51387"/>
    </source>
</evidence>
<sequence>MSLLSSALVGLFASTVAAGALTCDTLASQLQSNSVDGFTIASSGSTAYDNESNAYWSVGCADLKPACIIEPSDAQGVAAAIKALNGNNETFSVKSGGHNPNQNFSSISDGPLISTVNLKEITYDPSTSTVRVGAGNRWQDLIEALQEHNVAAVGGRIGHVGIGGFIIGGKRSHFELSRRHDRLTTAGGLSFLSSQHGWAANNVEEFEVVLANASIVTASSSHNSDLYKALKGGGPNFGVVTTYTLKTHPIGENGQVWGGNLWFGGDQNDEILAAVQNFTQNYPDPKAAIIATSEITVASLYQQWVIFLFYDGPEPPAGVFDMFTSLNPTINNCKNRTYADLLTFNNWAVVNGSVYTISTATTPLATDVNTTASHLQTCYQHWENVTNSMATVLGLVGSFAFQPYPTLFAKVAQENGGDLMAFDEGADRIIFEFDYSYWPGTSDTDALVDKKTVELYGGMKDIVEQGVSDGRLPDVYRPVFMNDGYWREDYWANIHKDSREFAQRVRDSVDPHRFWNNRQAGGFKLPHLAIIQRSILRRPSPIHVP</sequence>
<dbReference type="PANTHER" id="PTHR42973:SF13">
    <property type="entry name" value="FAD-BINDING PCMH-TYPE DOMAIN-CONTAINING PROTEIN"/>
    <property type="match status" value="1"/>
</dbReference>
<evidence type="ECO:0000256" key="2">
    <source>
        <dbReference type="ARBA" id="ARBA00022630"/>
    </source>
</evidence>
<evidence type="ECO:0000256" key="5">
    <source>
        <dbReference type="SAM" id="SignalP"/>
    </source>
</evidence>
<feature type="signal peptide" evidence="5">
    <location>
        <begin position="1"/>
        <end position="18"/>
    </location>
</feature>
<organism evidence="7 8">
    <name type="scientific">Phyllosticta citribraziliensis</name>
    <dbReference type="NCBI Taxonomy" id="989973"/>
    <lineage>
        <taxon>Eukaryota</taxon>
        <taxon>Fungi</taxon>
        <taxon>Dikarya</taxon>
        <taxon>Ascomycota</taxon>
        <taxon>Pezizomycotina</taxon>
        <taxon>Dothideomycetes</taxon>
        <taxon>Dothideomycetes incertae sedis</taxon>
        <taxon>Botryosphaeriales</taxon>
        <taxon>Phyllostictaceae</taxon>
        <taxon>Phyllosticta</taxon>
    </lineage>
</organism>
<gene>
    <name evidence="7" type="ORF">J3D65DRAFT_606408</name>
</gene>
<feature type="domain" description="FAD-binding PCMH-type" evidence="6">
    <location>
        <begin position="61"/>
        <end position="250"/>
    </location>
</feature>
<keyword evidence="3" id="KW-0274">FAD</keyword>
<dbReference type="Proteomes" id="UP001360953">
    <property type="component" value="Unassembled WGS sequence"/>
</dbReference>
<evidence type="ECO:0000256" key="3">
    <source>
        <dbReference type="ARBA" id="ARBA00022827"/>
    </source>
</evidence>
<keyword evidence="5" id="KW-0732">Signal</keyword>
<keyword evidence="2" id="KW-0285">Flavoprotein</keyword>
<reference evidence="7 8" key="1">
    <citation type="submission" date="2024-04" db="EMBL/GenBank/DDBJ databases">
        <title>Phyllosticta paracitricarpa is synonymous to the EU quarantine fungus P. citricarpa based on phylogenomic analyses.</title>
        <authorList>
            <consortium name="Lawrence Berkeley National Laboratory"/>
            <person name="Van ingen-buijs V.A."/>
            <person name="Van westerhoven A.C."/>
            <person name="Haridas S."/>
            <person name="Skiadas P."/>
            <person name="Martin F."/>
            <person name="Groenewald J.Z."/>
            <person name="Crous P.W."/>
            <person name="Seidl M.F."/>
        </authorList>
    </citation>
    <scope>NUCLEOTIDE SEQUENCE [LARGE SCALE GENOMIC DNA]</scope>
    <source>
        <strain evidence="7 8">CPC 17464</strain>
    </source>
</reference>
<dbReference type="EMBL" id="JBBPEH010000012">
    <property type="protein sequence ID" value="KAK7531288.1"/>
    <property type="molecule type" value="Genomic_DNA"/>
</dbReference>
<dbReference type="PROSITE" id="PS51387">
    <property type="entry name" value="FAD_PCMH"/>
    <property type="match status" value="1"/>
</dbReference>
<evidence type="ECO:0000256" key="1">
    <source>
        <dbReference type="ARBA" id="ARBA00005466"/>
    </source>
</evidence>
<comment type="similarity">
    <text evidence="1">Belongs to the oxygen-dependent FAD-linked oxidoreductase family.</text>
</comment>
<protein>
    <submittedName>
        <fullName evidence="7">FAD binding domain-containing protein</fullName>
    </submittedName>
</protein>
<dbReference type="Gene3D" id="3.30.465.10">
    <property type="match status" value="1"/>
</dbReference>
<dbReference type="InterPro" id="IPR016166">
    <property type="entry name" value="FAD-bd_PCMH"/>
</dbReference>
<keyword evidence="4" id="KW-0560">Oxidoreductase</keyword>
<accession>A0ABR1L9H4</accession>
<evidence type="ECO:0000256" key="4">
    <source>
        <dbReference type="ARBA" id="ARBA00023002"/>
    </source>
</evidence>
<comment type="caution">
    <text evidence="7">The sequence shown here is derived from an EMBL/GenBank/DDBJ whole genome shotgun (WGS) entry which is preliminary data.</text>
</comment>
<dbReference type="InterPro" id="IPR036318">
    <property type="entry name" value="FAD-bd_PCMH-like_sf"/>
</dbReference>
<dbReference type="Pfam" id="PF01565">
    <property type="entry name" value="FAD_binding_4"/>
    <property type="match status" value="1"/>
</dbReference>
<keyword evidence="8" id="KW-1185">Reference proteome</keyword>
<dbReference type="InterPro" id="IPR050416">
    <property type="entry name" value="FAD-linked_Oxidoreductase"/>
</dbReference>
<feature type="chain" id="PRO_5046812682" evidence="5">
    <location>
        <begin position="19"/>
        <end position="545"/>
    </location>
</feature>
<dbReference type="SUPFAM" id="SSF56176">
    <property type="entry name" value="FAD-binding/transporter-associated domain-like"/>
    <property type="match status" value="1"/>
</dbReference>
<dbReference type="InterPro" id="IPR006094">
    <property type="entry name" value="Oxid_FAD_bind_N"/>
</dbReference>
<dbReference type="Gene3D" id="3.40.462.20">
    <property type="match status" value="1"/>
</dbReference>
<dbReference type="PANTHER" id="PTHR42973">
    <property type="entry name" value="BINDING OXIDOREDUCTASE, PUTATIVE (AFU_ORTHOLOGUE AFUA_1G17690)-RELATED"/>
    <property type="match status" value="1"/>
</dbReference>
<dbReference type="GeneID" id="92031351"/>
<dbReference type="InterPro" id="IPR016169">
    <property type="entry name" value="FAD-bd_PCMH_sub2"/>
</dbReference>
<evidence type="ECO:0000313" key="7">
    <source>
        <dbReference type="EMBL" id="KAK7531288.1"/>
    </source>
</evidence>
<evidence type="ECO:0000313" key="8">
    <source>
        <dbReference type="Proteomes" id="UP001360953"/>
    </source>
</evidence>
<dbReference type="RefSeq" id="XP_066651112.1">
    <property type="nucleotide sequence ID" value="XM_066798445.1"/>
</dbReference>
<name>A0ABR1L9H4_9PEZI</name>